<accession>A0A699I8W4</accession>
<feature type="compositionally biased region" description="Low complexity" evidence="1">
    <location>
        <begin position="109"/>
        <end position="123"/>
    </location>
</feature>
<dbReference type="AlphaFoldDB" id="A0A699I8W4"/>
<evidence type="ECO:0000313" key="2">
    <source>
        <dbReference type="EMBL" id="GEZ21615.1"/>
    </source>
</evidence>
<reference evidence="2" key="1">
    <citation type="journal article" date="2019" name="Sci. Rep.">
        <title>Draft genome of Tanacetum cinerariifolium, the natural source of mosquito coil.</title>
        <authorList>
            <person name="Yamashiro T."/>
            <person name="Shiraishi A."/>
            <person name="Satake H."/>
            <person name="Nakayama K."/>
        </authorList>
    </citation>
    <scope>NUCLEOTIDE SEQUENCE</scope>
</reference>
<feature type="region of interest" description="Disordered" evidence="1">
    <location>
        <begin position="179"/>
        <end position="205"/>
    </location>
</feature>
<protein>
    <submittedName>
        <fullName evidence="2">Integrase, catalytic region, zinc finger, CCHC-type, peptidase aspartic, catalytic</fullName>
    </submittedName>
</protein>
<sequence>MILKQHQNEVNEIRAERLAHTTNPFALVAQQQPIYHPQIYPNHYTQNSSTKSQQDAIRNRGKAFVNSPLPTYDQEPEMVTEDDVLSKEKEIDKLMALISLSFKKIYKPTNNNLRTSSNTSRANQDNSPRINKGTGYDNQRTVNVVGAWENVADWRDDTIDELDYQKLEAHYIYMEKVQEVTPDDAENSRPNFDTEPLQKDDDDDLGRERDLKAHLQDKGIAISELKKLIENMKGKLVETMVEKPSVIRQPNAFKSQRQPVLGKPTTFLDSLAKTDCSKSKSVTTNNVSNDFSKSVTAQILPQNVKSILNNINVIAPGMYKVHTKPNQTRTLQLPQDIRKTNKRVSFSTEVIPITSVSRPQIRSNRLEDTVMHNNNEGKKQQVEDHHRNFKFSNNKTFVAACNDSLNDKTLNVNFVYVTCGKCVLNDNHDMSVFHYINGMNYRTKMTMAVPISTREPKRTLLEIILFIIDSRHSKHMTGNLKLLRLNHNLFSVGQFCDADLEVSFRKSTCYICDLKGNDLLTGSCGTDLYSITLQETSTPNNICLMAKAKSSQA</sequence>
<comment type="caution">
    <text evidence="2">The sequence shown here is derived from an EMBL/GenBank/DDBJ whole genome shotgun (WGS) entry which is preliminary data.</text>
</comment>
<name>A0A699I8W4_TANCI</name>
<organism evidence="2">
    <name type="scientific">Tanacetum cinerariifolium</name>
    <name type="common">Dalmatian daisy</name>
    <name type="synonym">Chrysanthemum cinerariifolium</name>
    <dbReference type="NCBI Taxonomy" id="118510"/>
    <lineage>
        <taxon>Eukaryota</taxon>
        <taxon>Viridiplantae</taxon>
        <taxon>Streptophyta</taxon>
        <taxon>Embryophyta</taxon>
        <taxon>Tracheophyta</taxon>
        <taxon>Spermatophyta</taxon>
        <taxon>Magnoliopsida</taxon>
        <taxon>eudicotyledons</taxon>
        <taxon>Gunneridae</taxon>
        <taxon>Pentapetalae</taxon>
        <taxon>asterids</taxon>
        <taxon>campanulids</taxon>
        <taxon>Asterales</taxon>
        <taxon>Asteraceae</taxon>
        <taxon>Asteroideae</taxon>
        <taxon>Anthemideae</taxon>
        <taxon>Anthemidinae</taxon>
        <taxon>Tanacetum</taxon>
    </lineage>
</organism>
<dbReference type="EMBL" id="BKCJ010253344">
    <property type="protein sequence ID" value="GEZ21615.1"/>
    <property type="molecule type" value="Genomic_DNA"/>
</dbReference>
<evidence type="ECO:0000256" key="1">
    <source>
        <dbReference type="SAM" id="MobiDB-lite"/>
    </source>
</evidence>
<proteinExistence type="predicted"/>
<gene>
    <name evidence="2" type="ORF">Tci_493588</name>
</gene>
<feature type="region of interest" description="Disordered" evidence="1">
    <location>
        <begin position="109"/>
        <end position="137"/>
    </location>
</feature>